<dbReference type="Proteomes" id="UP000799755">
    <property type="component" value="Unassembled WGS sequence"/>
</dbReference>
<evidence type="ECO:0000313" key="2">
    <source>
        <dbReference type="Proteomes" id="UP000799755"/>
    </source>
</evidence>
<proteinExistence type="predicted"/>
<reference evidence="1" key="1">
    <citation type="journal article" date="2020" name="Stud. Mycol.">
        <title>101 Dothideomycetes genomes: a test case for predicting lifestyles and emergence of pathogens.</title>
        <authorList>
            <person name="Haridas S."/>
            <person name="Albert R."/>
            <person name="Binder M."/>
            <person name="Bloem J."/>
            <person name="Labutti K."/>
            <person name="Salamov A."/>
            <person name="Andreopoulos B."/>
            <person name="Baker S."/>
            <person name="Barry K."/>
            <person name="Bills G."/>
            <person name="Bluhm B."/>
            <person name="Cannon C."/>
            <person name="Castanera R."/>
            <person name="Culley D."/>
            <person name="Daum C."/>
            <person name="Ezra D."/>
            <person name="Gonzalez J."/>
            <person name="Henrissat B."/>
            <person name="Kuo A."/>
            <person name="Liang C."/>
            <person name="Lipzen A."/>
            <person name="Lutzoni F."/>
            <person name="Magnuson J."/>
            <person name="Mondo S."/>
            <person name="Nolan M."/>
            <person name="Ohm R."/>
            <person name="Pangilinan J."/>
            <person name="Park H.-J."/>
            <person name="Ramirez L."/>
            <person name="Alfaro M."/>
            <person name="Sun H."/>
            <person name="Tritt A."/>
            <person name="Yoshinaga Y."/>
            <person name="Zwiers L.-H."/>
            <person name="Turgeon B."/>
            <person name="Goodwin S."/>
            <person name="Spatafora J."/>
            <person name="Crous P."/>
            <person name="Grigoriev I."/>
        </authorList>
    </citation>
    <scope>NUCLEOTIDE SEQUENCE</scope>
    <source>
        <strain evidence="1">ATCC 200398</strain>
    </source>
</reference>
<gene>
    <name evidence="1" type="ORF">BDR25DRAFT_322557</name>
</gene>
<accession>A0ACB6R7M7</accession>
<evidence type="ECO:0000313" key="1">
    <source>
        <dbReference type="EMBL" id="KAF2475259.1"/>
    </source>
</evidence>
<keyword evidence="2" id="KW-1185">Reference proteome</keyword>
<protein>
    <submittedName>
        <fullName evidence="1">Uncharacterized protein</fullName>
    </submittedName>
</protein>
<dbReference type="EMBL" id="MU003496">
    <property type="protein sequence ID" value="KAF2475259.1"/>
    <property type="molecule type" value="Genomic_DNA"/>
</dbReference>
<comment type="caution">
    <text evidence="1">The sequence shown here is derived from an EMBL/GenBank/DDBJ whole genome shotgun (WGS) entry which is preliminary data.</text>
</comment>
<organism evidence="1 2">
    <name type="scientific">Lindgomyces ingoldianus</name>
    <dbReference type="NCBI Taxonomy" id="673940"/>
    <lineage>
        <taxon>Eukaryota</taxon>
        <taxon>Fungi</taxon>
        <taxon>Dikarya</taxon>
        <taxon>Ascomycota</taxon>
        <taxon>Pezizomycotina</taxon>
        <taxon>Dothideomycetes</taxon>
        <taxon>Pleosporomycetidae</taxon>
        <taxon>Pleosporales</taxon>
        <taxon>Lindgomycetaceae</taxon>
        <taxon>Lindgomyces</taxon>
    </lineage>
</organism>
<name>A0ACB6R7M7_9PLEO</name>
<sequence>MASFNPPKQLDYLSNPWMAPPAKLTIPKVNGVVGSCLLDKALTSLHNLIKQDAYAARISFAKQTLLQDEDQFLSTINKEKVRQSTRSVVLGKAKVMSYEDLEEAQAKRAAKEKAKEKGKATAGKGKRGRKRKNPEPETKVPKDKVARMSEVPEPVKAPESWRIPVARMY</sequence>